<name>A0A7K4HQX9_9EURY</name>
<dbReference type="InterPro" id="IPR036188">
    <property type="entry name" value="FAD/NAD-bd_sf"/>
</dbReference>
<evidence type="ECO:0000313" key="4">
    <source>
        <dbReference type="EMBL" id="NVO67437.1"/>
    </source>
</evidence>
<dbReference type="PANTHER" id="PTHR22912">
    <property type="entry name" value="DISULFIDE OXIDOREDUCTASE"/>
    <property type="match status" value="1"/>
</dbReference>
<evidence type="ECO:0000256" key="2">
    <source>
        <dbReference type="ARBA" id="ARBA00022827"/>
    </source>
</evidence>
<dbReference type="OrthoDB" id="27922at2157"/>
<evidence type="ECO:0000259" key="3">
    <source>
        <dbReference type="Pfam" id="PF07992"/>
    </source>
</evidence>
<dbReference type="Gene3D" id="3.50.50.60">
    <property type="entry name" value="FAD/NAD(P)-binding domain"/>
    <property type="match status" value="1"/>
</dbReference>
<dbReference type="PRINTS" id="PR00368">
    <property type="entry name" value="FADPNR"/>
</dbReference>
<dbReference type="RefSeq" id="WP_176789028.1">
    <property type="nucleotide sequence ID" value="NZ_JABXWR010000001.1"/>
</dbReference>
<reference evidence="4 5" key="1">
    <citation type="submission" date="2020-06" db="EMBL/GenBank/DDBJ databases">
        <title>Methanofollis fontis sp. nov., a methanogen isolated from marine sediments near a cold seep at Four-Way Closure Ridge offshore southwestern Taiwan.</title>
        <authorList>
            <person name="Chen S.-C."/>
            <person name="Teng N.-H."/>
            <person name="Lin Y.-S."/>
            <person name="Lai M.-C."/>
            <person name="Chen H.-H."/>
            <person name="Wang C.-C."/>
        </authorList>
    </citation>
    <scope>NUCLEOTIDE SEQUENCE [LARGE SCALE GENOMIC DNA]</scope>
    <source>
        <strain evidence="4 5">DSM 2702</strain>
    </source>
</reference>
<evidence type="ECO:0000313" key="5">
    <source>
        <dbReference type="Proteomes" id="UP000570823"/>
    </source>
</evidence>
<dbReference type="GO" id="GO:0050660">
    <property type="term" value="F:flavin adenine dinucleotide binding"/>
    <property type="evidence" value="ECO:0007669"/>
    <property type="project" value="TreeGrafter"/>
</dbReference>
<dbReference type="AlphaFoldDB" id="A0A7K4HQX9"/>
<keyword evidence="1" id="KW-0285">Flavoprotein</keyword>
<dbReference type="SUPFAM" id="SSF51905">
    <property type="entry name" value="FAD/NAD(P)-binding domain"/>
    <property type="match status" value="1"/>
</dbReference>
<feature type="domain" description="FAD/NAD(P)-binding" evidence="3">
    <location>
        <begin position="2"/>
        <end position="308"/>
    </location>
</feature>
<evidence type="ECO:0000256" key="1">
    <source>
        <dbReference type="ARBA" id="ARBA00022630"/>
    </source>
</evidence>
<dbReference type="Proteomes" id="UP000570823">
    <property type="component" value="Unassembled WGS sequence"/>
</dbReference>
<dbReference type="InterPro" id="IPR001100">
    <property type="entry name" value="Pyr_nuc-diS_OxRdtase"/>
</dbReference>
<dbReference type="GO" id="GO:0006103">
    <property type="term" value="P:2-oxoglutarate metabolic process"/>
    <property type="evidence" value="ECO:0007669"/>
    <property type="project" value="TreeGrafter"/>
</dbReference>
<dbReference type="EMBL" id="JABXWR010000001">
    <property type="protein sequence ID" value="NVO67437.1"/>
    <property type="molecule type" value="Genomic_DNA"/>
</dbReference>
<dbReference type="InterPro" id="IPR023753">
    <property type="entry name" value="FAD/NAD-binding_dom"/>
</dbReference>
<dbReference type="GO" id="GO:0004148">
    <property type="term" value="F:dihydrolipoyl dehydrogenase (NADH) activity"/>
    <property type="evidence" value="ECO:0007669"/>
    <property type="project" value="TreeGrafter"/>
</dbReference>
<dbReference type="PIRSF" id="PIRSF000350">
    <property type="entry name" value="Mercury_reductase_MerA"/>
    <property type="match status" value="1"/>
</dbReference>
<accession>A0A7K4HQX9</accession>
<sequence length="443" mass="46109">MILVIGGGPAGRFAAVRLGNAGREVLLVEKGAIGGQCLNYGCMAVCALNDAARHLQRNREFAAAGILDGAPEVHFPALLVGMDRVQEKIRVVLDQETKNAGVEILYGSTARLDGRQVFIDGEEVEAEAVVIATGSVPAVPAVEGISLPGVYTAHTLPRMETLPGDLVIVGGGVQAAEFAYIFSMLGSRVTVLARSAFLKGLDPRLRRLALKELKDVDIKEGAVFSGVTGNGWAESVSYGGNEPGACSADAVLLAAGLVPNAAMIGGVRKGPKGEVRVNDRMETSVKGVYAAGDVTGGPFLTPVARLQGVVAAENILGIDRRFDPAAVPQSISLANELAFCTAAEESGVEFSVPAPAGPGSFWSVPSGDTGIGKIRVDRESGEVRGVWAASPGAGIIATYMADAIRHRRTVHDLDGLLDVHPIPDGVHGLIGYASSWLRDHPID</sequence>
<dbReference type="SUPFAM" id="SSF55424">
    <property type="entry name" value="FAD/NAD-linked reductases, dimerisation (C-terminal) domain"/>
    <property type="match status" value="1"/>
</dbReference>
<dbReference type="PANTHER" id="PTHR22912:SF151">
    <property type="entry name" value="DIHYDROLIPOYL DEHYDROGENASE, MITOCHONDRIAL"/>
    <property type="match status" value="1"/>
</dbReference>
<gene>
    <name evidence="4" type="ORF">HWN36_09000</name>
</gene>
<dbReference type="InterPro" id="IPR050151">
    <property type="entry name" value="Class-I_Pyr_Nuc-Dis_Oxidored"/>
</dbReference>
<protein>
    <submittedName>
        <fullName evidence="4">NAD(P)/FAD-dependent oxidoreductase</fullName>
    </submittedName>
</protein>
<dbReference type="InterPro" id="IPR016156">
    <property type="entry name" value="FAD/NAD-linked_Rdtase_dimer_sf"/>
</dbReference>
<comment type="caution">
    <text evidence="4">The sequence shown here is derived from an EMBL/GenBank/DDBJ whole genome shotgun (WGS) entry which is preliminary data.</text>
</comment>
<dbReference type="Pfam" id="PF07992">
    <property type="entry name" value="Pyr_redox_2"/>
    <property type="match status" value="1"/>
</dbReference>
<keyword evidence="5" id="KW-1185">Reference proteome</keyword>
<dbReference type="PRINTS" id="PR00411">
    <property type="entry name" value="PNDRDTASEI"/>
</dbReference>
<keyword evidence="2" id="KW-0274">FAD</keyword>
<proteinExistence type="predicted"/>
<organism evidence="4 5">
    <name type="scientific">Methanofollis tationis</name>
    <dbReference type="NCBI Taxonomy" id="81417"/>
    <lineage>
        <taxon>Archaea</taxon>
        <taxon>Methanobacteriati</taxon>
        <taxon>Methanobacteriota</taxon>
        <taxon>Stenosarchaea group</taxon>
        <taxon>Methanomicrobia</taxon>
        <taxon>Methanomicrobiales</taxon>
        <taxon>Methanomicrobiaceae</taxon>
        <taxon>Methanofollis</taxon>
    </lineage>
</organism>